<dbReference type="AlphaFoldDB" id="A0A1F7K9U4"/>
<dbReference type="Pfam" id="PF02686">
    <property type="entry name" value="GatC"/>
    <property type="match status" value="1"/>
</dbReference>
<gene>
    <name evidence="1" type="ORF">A2209_03490</name>
</gene>
<organism evidence="1 2">
    <name type="scientific">Candidatus Roizmanbacteria bacterium RIFOXYA1_FULL_41_12</name>
    <dbReference type="NCBI Taxonomy" id="1802082"/>
    <lineage>
        <taxon>Bacteria</taxon>
        <taxon>Candidatus Roizmaniibacteriota</taxon>
    </lineage>
</organism>
<evidence type="ECO:0000313" key="1">
    <source>
        <dbReference type="EMBL" id="OGK64627.1"/>
    </source>
</evidence>
<comment type="caution">
    <text evidence="1">The sequence shown here is derived from an EMBL/GenBank/DDBJ whole genome shotgun (WGS) entry which is preliminary data.</text>
</comment>
<dbReference type="InterPro" id="IPR036113">
    <property type="entry name" value="Asp/Glu-ADT_sf_sub_c"/>
</dbReference>
<dbReference type="SUPFAM" id="SSF141000">
    <property type="entry name" value="Glu-tRNAGln amidotransferase C subunit"/>
    <property type="match status" value="1"/>
</dbReference>
<sequence length="101" mass="11753">MSKFKFGLRQVKQLALLMNLDLTSQELSQFAKEMPQTLSAIANLNELDTQNIMPTYQTTGIVNRFQDEQINERNLDKKAIFKNAARTHHDYFQIKGLKYSK</sequence>
<evidence type="ECO:0000313" key="2">
    <source>
        <dbReference type="Proteomes" id="UP000178450"/>
    </source>
</evidence>
<name>A0A1F7K9U4_9BACT</name>
<dbReference type="Gene3D" id="1.10.20.60">
    <property type="entry name" value="Glu-tRNAGln amidotransferase C subunit, N-terminal domain"/>
    <property type="match status" value="1"/>
</dbReference>
<dbReference type="Proteomes" id="UP000178450">
    <property type="component" value="Unassembled WGS sequence"/>
</dbReference>
<dbReference type="InterPro" id="IPR003837">
    <property type="entry name" value="GatC"/>
</dbReference>
<accession>A0A1F7K9U4</accession>
<evidence type="ECO:0008006" key="3">
    <source>
        <dbReference type="Google" id="ProtNLM"/>
    </source>
</evidence>
<proteinExistence type="predicted"/>
<protein>
    <recommendedName>
        <fullName evidence="3">Aspartyl/glutamyl-tRNA(Asn/Gln) amidotransferase subunit C</fullName>
    </recommendedName>
</protein>
<dbReference type="EMBL" id="MGBG01000018">
    <property type="protein sequence ID" value="OGK64627.1"/>
    <property type="molecule type" value="Genomic_DNA"/>
</dbReference>
<reference evidence="1 2" key="1">
    <citation type="journal article" date="2016" name="Nat. Commun.">
        <title>Thousands of microbial genomes shed light on interconnected biogeochemical processes in an aquifer system.</title>
        <authorList>
            <person name="Anantharaman K."/>
            <person name="Brown C.T."/>
            <person name="Hug L.A."/>
            <person name="Sharon I."/>
            <person name="Castelle C.J."/>
            <person name="Probst A.J."/>
            <person name="Thomas B.C."/>
            <person name="Singh A."/>
            <person name="Wilkins M.J."/>
            <person name="Karaoz U."/>
            <person name="Brodie E.L."/>
            <person name="Williams K.H."/>
            <person name="Hubbard S.S."/>
            <person name="Banfield J.F."/>
        </authorList>
    </citation>
    <scope>NUCLEOTIDE SEQUENCE [LARGE SCALE GENOMIC DNA]</scope>
</reference>
<dbReference type="GO" id="GO:0006450">
    <property type="term" value="P:regulation of translational fidelity"/>
    <property type="evidence" value="ECO:0007669"/>
    <property type="project" value="InterPro"/>
</dbReference>